<keyword evidence="3 13" id="KW-0028">Amino-acid biosynthesis</keyword>
<evidence type="ECO:0000259" key="14">
    <source>
        <dbReference type="Pfam" id="PF01113"/>
    </source>
</evidence>
<keyword evidence="4 13" id="KW-0521">NADP</keyword>
<evidence type="ECO:0000256" key="2">
    <source>
        <dbReference type="ARBA" id="ARBA00022490"/>
    </source>
</evidence>
<evidence type="ECO:0000256" key="3">
    <source>
        <dbReference type="ARBA" id="ARBA00022605"/>
    </source>
</evidence>
<feature type="binding site" evidence="13">
    <location>
        <begin position="8"/>
        <end position="13"/>
    </location>
    <ligand>
        <name>NAD(+)</name>
        <dbReference type="ChEBI" id="CHEBI:57540"/>
    </ligand>
</feature>
<dbReference type="PANTHER" id="PTHR20836:SF0">
    <property type="entry name" value="4-HYDROXY-TETRAHYDRODIPICOLINATE REDUCTASE 1, CHLOROPLASTIC-RELATED"/>
    <property type="match status" value="1"/>
</dbReference>
<dbReference type="InterPro" id="IPR036291">
    <property type="entry name" value="NAD(P)-bd_dom_sf"/>
</dbReference>
<comment type="caution">
    <text evidence="13">Was originally thought to be a dihydrodipicolinate reductase (DHDPR), catalyzing the conversion of dihydrodipicolinate to tetrahydrodipicolinate. However, it was shown in E.coli that the substrate of the enzymatic reaction is not dihydrodipicolinate (DHDP) but in fact (2S,4S)-4-hydroxy-2,3,4,5-tetrahydrodipicolinic acid (HTPA), the product released by the DapA-catalyzed reaction.</text>
</comment>
<dbReference type="InterPro" id="IPR000846">
    <property type="entry name" value="DapB_N"/>
</dbReference>
<organism evidence="16 17">
    <name type="scientific">OM182 bacterium MED-G24</name>
    <dbReference type="NCBI Taxonomy" id="1986255"/>
    <lineage>
        <taxon>Bacteria</taxon>
        <taxon>Pseudomonadati</taxon>
        <taxon>Pseudomonadota</taxon>
        <taxon>Gammaproteobacteria</taxon>
        <taxon>OMG group</taxon>
        <taxon>OM182 clade</taxon>
    </lineage>
</organism>
<evidence type="ECO:0000256" key="10">
    <source>
        <dbReference type="ARBA" id="ARBA00038983"/>
    </source>
</evidence>
<feature type="binding site" evidence="13">
    <location>
        <begin position="165"/>
        <end position="166"/>
    </location>
    <ligand>
        <name>(S)-2,3,4,5-tetrahydrodipicolinate</name>
        <dbReference type="ChEBI" id="CHEBI:16845"/>
    </ligand>
</feature>
<dbReference type="GO" id="GO:0051287">
    <property type="term" value="F:NAD binding"/>
    <property type="evidence" value="ECO:0007669"/>
    <property type="project" value="UniProtKB-UniRule"/>
</dbReference>
<evidence type="ECO:0000256" key="4">
    <source>
        <dbReference type="ARBA" id="ARBA00022857"/>
    </source>
</evidence>
<evidence type="ECO:0000256" key="9">
    <source>
        <dbReference type="ARBA" id="ARBA00037922"/>
    </source>
</evidence>
<feature type="binding site" evidence="13">
    <location>
        <position position="156"/>
    </location>
    <ligand>
        <name>(S)-2,3,4,5-tetrahydrodipicolinate</name>
        <dbReference type="ChEBI" id="CHEBI:16845"/>
    </ligand>
</feature>
<protein>
    <recommendedName>
        <fullName evidence="10 13">4-hydroxy-tetrahydrodipicolinate reductase</fullName>
        <shortName evidence="13">HTPA reductase</shortName>
        <ecNumber evidence="10 13">1.17.1.8</ecNumber>
    </recommendedName>
</protein>
<evidence type="ECO:0000256" key="5">
    <source>
        <dbReference type="ARBA" id="ARBA00022915"/>
    </source>
</evidence>
<accession>A0A2A5WJS4</accession>
<dbReference type="Gene3D" id="3.30.360.10">
    <property type="entry name" value="Dihydrodipicolinate Reductase, domain 2"/>
    <property type="match status" value="1"/>
</dbReference>
<dbReference type="GO" id="GO:0019877">
    <property type="term" value="P:diaminopimelate biosynthetic process"/>
    <property type="evidence" value="ECO:0007669"/>
    <property type="project" value="UniProtKB-UniRule"/>
</dbReference>
<dbReference type="GO" id="GO:0008839">
    <property type="term" value="F:4-hydroxy-tetrahydrodipicolinate reductase"/>
    <property type="evidence" value="ECO:0007669"/>
    <property type="project" value="UniProtKB-UniRule"/>
</dbReference>
<evidence type="ECO:0000256" key="11">
    <source>
        <dbReference type="ARBA" id="ARBA00049080"/>
    </source>
</evidence>
<comment type="caution">
    <text evidence="13">Lacks conserved residue(s) required for the propagation of feature annotation.</text>
</comment>
<keyword evidence="7 13" id="KW-0520">NAD</keyword>
<evidence type="ECO:0000256" key="8">
    <source>
        <dbReference type="ARBA" id="ARBA00023154"/>
    </source>
</evidence>
<evidence type="ECO:0000256" key="13">
    <source>
        <dbReference type="HAMAP-Rule" id="MF_00102"/>
    </source>
</evidence>
<dbReference type="Pfam" id="PF05173">
    <property type="entry name" value="DapB_C"/>
    <property type="match status" value="1"/>
</dbReference>
<dbReference type="Pfam" id="PF01113">
    <property type="entry name" value="DapB_N"/>
    <property type="match status" value="1"/>
</dbReference>
<evidence type="ECO:0000256" key="1">
    <source>
        <dbReference type="ARBA" id="ARBA00006642"/>
    </source>
</evidence>
<dbReference type="GO" id="GO:0009089">
    <property type="term" value="P:lysine biosynthetic process via diaminopimelate"/>
    <property type="evidence" value="ECO:0007669"/>
    <property type="project" value="UniProtKB-UniRule"/>
</dbReference>
<dbReference type="AlphaFoldDB" id="A0A2A5WJS4"/>
<dbReference type="PROSITE" id="PS01298">
    <property type="entry name" value="DAPB"/>
    <property type="match status" value="1"/>
</dbReference>
<feature type="binding site" evidence="13">
    <location>
        <begin position="122"/>
        <end position="125"/>
    </location>
    <ligand>
        <name>NAD(+)</name>
        <dbReference type="ChEBI" id="CHEBI:57540"/>
    </ligand>
</feature>
<dbReference type="SUPFAM" id="SSF51735">
    <property type="entry name" value="NAD(P)-binding Rossmann-fold domains"/>
    <property type="match status" value="1"/>
</dbReference>
<dbReference type="SUPFAM" id="SSF55347">
    <property type="entry name" value="Glyceraldehyde-3-phosphate dehydrogenase-like, C-terminal domain"/>
    <property type="match status" value="1"/>
</dbReference>
<dbReference type="InterPro" id="IPR022664">
    <property type="entry name" value="DapB_N_CS"/>
</dbReference>
<evidence type="ECO:0000256" key="7">
    <source>
        <dbReference type="ARBA" id="ARBA00023027"/>
    </source>
</evidence>
<comment type="catalytic activity">
    <reaction evidence="12 13">
        <text>(S)-2,3,4,5-tetrahydrodipicolinate + NAD(+) + H2O = (2S,4S)-4-hydroxy-2,3,4,5-tetrahydrodipicolinate + NADH + H(+)</text>
        <dbReference type="Rhea" id="RHEA:35323"/>
        <dbReference type="ChEBI" id="CHEBI:15377"/>
        <dbReference type="ChEBI" id="CHEBI:15378"/>
        <dbReference type="ChEBI" id="CHEBI:16845"/>
        <dbReference type="ChEBI" id="CHEBI:57540"/>
        <dbReference type="ChEBI" id="CHEBI:57945"/>
        <dbReference type="ChEBI" id="CHEBI:67139"/>
        <dbReference type="EC" id="1.17.1.8"/>
    </reaction>
</comment>
<evidence type="ECO:0000313" key="16">
    <source>
        <dbReference type="EMBL" id="PDH36739.1"/>
    </source>
</evidence>
<comment type="catalytic activity">
    <reaction evidence="11 13">
        <text>(S)-2,3,4,5-tetrahydrodipicolinate + NADP(+) + H2O = (2S,4S)-4-hydroxy-2,3,4,5-tetrahydrodipicolinate + NADPH + H(+)</text>
        <dbReference type="Rhea" id="RHEA:35331"/>
        <dbReference type="ChEBI" id="CHEBI:15377"/>
        <dbReference type="ChEBI" id="CHEBI:15378"/>
        <dbReference type="ChEBI" id="CHEBI:16845"/>
        <dbReference type="ChEBI" id="CHEBI:57783"/>
        <dbReference type="ChEBI" id="CHEBI:58349"/>
        <dbReference type="ChEBI" id="CHEBI:67139"/>
        <dbReference type="EC" id="1.17.1.8"/>
    </reaction>
</comment>
<dbReference type="EC" id="1.17.1.8" evidence="10 13"/>
<feature type="binding site" evidence="13">
    <location>
        <position position="34"/>
    </location>
    <ligand>
        <name>NAD(+)</name>
        <dbReference type="ChEBI" id="CHEBI:57540"/>
    </ligand>
</feature>
<dbReference type="InterPro" id="IPR023940">
    <property type="entry name" value="DHDPR_bac"/>
</dbReference>
<keyword evidence="5 13" id="KW-0220">Diaminopimelate biosynthesis</keyword>
<comment type="pathway">
    <text evidence="9 13">Amino-acid biosynthesis; L-lysine biosynthesis via DAP pathway; (S)-tetrahydrodipicolinate from L-aspartate: step 4/4.</text>
</comment>
<feature type="binding site" evidence="13">
    <location>
        <begin position="98"/>
        <end position="100"/>
    </location>
    <ligand>
        <name>NAD(+)</name>
        <dbReference type="ChEBI" id="CHEBI:57540"/>
    </ligand>
</feature>
<keyword evidence="6 13" id="KW-0560">Oxidoreductase</keyword>
<dbReference type="GO" id="GO:0016726">
    <property type="term" value="F:oxidoreductase activity, acting on CH or CH2 groups, NAD or NADP as acceptor"/>
    <property type="evidence" value="ECO:0007669"/>
    <property type="project" value="UniProtKB-UniRule"/>
</dbReference>
<dbReference type="Proteomes" id="UP000219327">
    <property type="component" value="Unassembled WGS sequence"/>
</dbReference>
<keyword evidence="2 13" id="KW-0963">Cytoplasm</keyword>
<dbReference type="PANTHER" id="PTHR20836">
    <property type="entry name" value="DIHYDRODIPICOLINATE REDUCTASE"/>
    <property type="match status" value="1"/>
</dbReference>
<dbReference type="UniPathway" id="UPA00034">
    <property type="reaction ID" value="UER00018"/>
</dbReference>
<dbReference type="InterPro" id="IPR022663">
    <property type="entry name" value="DapB_C"/>
</dbReference>
<gene>
    <name evidence="13" type="primary">dapB</name>
    <name evidence="16" type="ORF">CNE99_09265</name>
</gene>
<feature type="domain" description="Dihydrodipicolinate reductase C-terminal" evidence="15">
    <location>
        <begin position="128"/>
        <end position="264"/>
    </location>
</feature>
<name>A0A2A5WJS4_9GAMM</name>
<comment type="caution">
    <text evidence="16">The sequence shown here is derived from an EMBL/GenBank/DDBJ whole genome shotgun (WGS) entry which is preliminary data.</text>
</comment>
<comment type="function">
    <text evidence="13">Catalyzes the conversion of 4-hydroxy-tetrahydrodipicolinate (HTPA) to tetrahydrodipicolinate.</text>
</comment>
<evidence type="ECO:0000256" key="12">
    <source>
        <dbReference type="ARBA" id="ARBA00049396"/>
    </source>
</evidence>
<comment type="subunit">
    <text evidence="13">Homotetramer.</text>
</comment>
<keyword evidence="8 13" id="KW-0457">Lysine biosynthesis</keyword>
<dbReference type="NCBIfam" id="TIGR00036">
    <property type="entry name" value="dapB"/>
    <property type="match status" value="1"/>
</dbReference>
<comment type="subcellular location">
    <subcellularLocation>
        <location evidence="13">Cytoplasm</location>
    </subcellularLocation>
</comment>
<dbReference type="EMBL" id="NTKD01000062">
    <property type="protein sequence ID" value="PDH36739.1"/>
    <property type="molecule type" value="Genomic_DNA"/>
</dbReference>
<comment type="similarity">
    <text evidence="1 13">Belongs to the DapB family.</text>
</comment>
<dbReference type="FunFam" id="3.30.360.10:FF:000004">
    <property type="entry name" value="4-hydroxy-tetrahydrodipicolinate reductase"/>
    <property type="match status" value="1"/>
</dbReference>
<dbReference type="GO" id="GO:0005829">
    <property type="term" value="C:cytosol"/>
    <property type="evidence" value="ECO:0007669"/>
    <property type="project" value="TreeGrafter"/>
</dbReference>
<evidence type="ECO:0000313" key="17">
    <source>
        <dbReference type="Proteomes" id="UP000219327"/>
    </source>
</evidence>
<sequence length="267" mass="27836">MIRTGIAGVAGRMGRMLVSAAADAPELEVSAAIEAADSSLVGADSGELAAIGANGVPVSGDLAASCGSFDVLIDFTIAEATARNLEICADAGKKMVIGTTGLSATQRERLDVLGQKMAVVIAPNFSVGVNATFKLVEIAAGIFGDDVDIEVLETHHRHKVDAPSGTAIRLGEAAADALDRELSDVAVYGREGMTGERDRQTIGFHSLRAGDVVGEHTVVFAGTGERLEITHRAHSRLNFAQGALRAATWIATRDRGVFDMQDVLGLR</sequence>
<dbReference type="Gene3D" id="3.40.50.720">
    <property type="entry name" value="NAD(P)-binding Rossmann-like Domain"/>
    <property type="match status" value="1"/>
</dbReference>
<feature type="active site" description="Proton donor/acceptor" evidence="13">
    <location>
        <position position="155"/>
    </location>
</feature>
<reference evidence="16 17" key="1">
    <citation type="submission" date="2017-08" db="EMBL/GenBank/DDBJ databases">
        <title>Fine stratification of microbial communities through a metagenomic profile of the photic zone.</title>
        <authorList>
            <person name="Haro-Moreno J.M."/>
            <person name="Lopez-Perez M."/>
            <person name="De La Torre J."/>
            <person name="Picazo A."/>
            <person name="Camacho A."/>
            <person name="Rodriguez-Valera F."/>
        </authorList>
    </citation>
    <scope>NUCLEOTIDE SEQUENCE [LARGE SCALE GENOMIC DNA]</scope>
    <source>
        <strain evidence="16">MED-G24</strain>
    </source>
</reference>
<feature type="active site" description="Proton donor" evidence="13">
    <location>
        <position position="159"/>
    </location>
</feature>
<dbReference type="GO" id="GO:0050661">
    <property type="term" value="F:NADP binding"/>
    <property type="evidence" value="ECO:0007669"/>
    <property type="project" value="UniProtKB-UniRule"/>
</dbReference>
<evidence type="ECO:0000256" key="6">
    <source>
        <dbReference type="ARBA" id="ARBA00023002"/>
    </source>
</evidence>
<evidence type="ECO:0000259" key="15">
    <source>
        <dbReference type="Pfam" id="PF05173"/>
    </source>
</evidence>
<dbReference type="CDD" id="cd02274">
    <property type="entry name" value="DHDPR_N"/>
    <property type="match status" value="1"/>
</dbReference>
<dbReference type="PIRSF" id="PIRSF000161">
    <property type="entry name" value="DHPR"/>
    <property type="match status" value="1"/>
</dbReference>
<feature type="domain" description="Dihydrodipicolinate reductase N-terminal" evidence="14">
    <location>
        <begin position="2"/>
        <end position="125"/>
    </location>
</feature>
<dbReference type="HAMAP" id="MF_00102">
    <property type="entry name" value="DapB"/>
    <property type="match status" value="1"/>
</dbReference>
<proteinExistence type="inferred from homology"/>